<reference evidence="4 5" key="1">
    <citation type="submission" date="2022-03" db="EMBL/GenBank/DDBJ databases">
        <title>Pseudonocardia alaer sp. nov., a novel actinomycete isolated from reed forest soil.</title>
        <authorList>
            <person name="Wang L."/>
        </authorList>
    </citation>
    <scope>NUCLEOTIDE SEQUENCE [LARGE SCALE GENOMIC DNA]</scope>
    <source>
        <strain evidence="4 5">Y-16303</strain>
    </source>
</reference>
<evidence type="ECO:0000256" key="1">
    <source>
        <dbReference type="ARBA" id="ARBA00023125"/>
    </source>
</evidence>
<keyword evidence="1 2" id="KW-0238">DNA-binding</keyword>
<dbReference type="InterPro" id="IPR023772">
    <property type="entry name" value="DNA-bd_HTH_TetR-type_CS"/>
</dbReference>
<dbReference type="RefSeq" id="WP_241035129.1">
    <property type="nucleotide sequence ID" value="NZ_BAAAJF010000018.1"/>
</dbReference>
<dbReference type="PANTHER" id="PTHR30055">
    <property type="entry name" value="HTH-TYPE TRANSCRIPTIONAL REGULATOR RUTR"/>
    <property type="match status" value="1"/>
</dbReference>
<keyword evidence="5" id="KW-1185">Reference proteome</keyword>
<accession>A0ABS9T993</accession>
<organism evidence="4 5">
    <name type="scientific">Pseudonocardia alaniniphila</name>
    <dbReference type="NCBI Taxonomy" id="75291"/>
    <lineage>
        <taxon>Bacteria</taxon>
        <taxon>Bacillati</taxon>
        <taxon>Actinomycetota</taxon>
        <taxon>Actinomycetes</taxon>
        <taxon>Pseudonocardiales</taxon>
        <taxon>Pseudonocardiaceae</taxon>
        <taxon>Pseudonocardia</taxon>
    </lineage>
</organism>
<evidence type="ECO:0000313" key="5">
    <source>
        <dbReference type="Proteomes" id="UP001299970"/>
    </source>
</evidence>
<name>A0ABS9T993_9PSEU</name>
<evidence type="ECO:0000256" key="2">
    <source>
        <dbReference type="PROSITE-ProRule" id="PRU00335"/>
    </source>
</evidence>
<dbReference type="InterPro" id="IPR009057">
    <property type="entry name" value="Homeodomain-like_sf"/>
</dbReference>
<protein>
    <submittedName>
        <fullName evidence="4">TetR/AcrR family transcriptional regulator</fullName>
    </submittedName>
</protein>
<gene>
    <name evidence="4" type="ORF">MMF94_05305</name>
</gene>
<dbReference type="PANTHER" id="PTHR30055:SF226">
    <property type="entry name" value="HTH-TYPE TRANSCRIPTIONAL REGULATOR PKSA"/>
    <property type="match status" value="1"/>
</dbReference>
<feature type="DNA-binding region" description="H-T-H motif" evidence="2">
    <location>
        <begin position="34"/>
        <end position="53"/>
    </location>
</feature>
<dbReference type="Proteomes" id="UP001299970">
    <property type="component" value="Unassembled WGS sequence"/>
</dbReference>
<dbReference type="Pfam" id="PF17918">
    <property type="entry name" value="TetR_C_15"/>
    <property type="match status" value="1"/>
</dbReference>
<dbReference type="Pfam" id="PF00440">
    <property type="entry name" value="TetR_N"/>
    <property type="match status" value="1"/>
</dbReference>
<sequence length="199" mass="20998">MRKTPSQARGRERVDRILVAAAEEFAVNGFDVATVSAIATRAGASIGSVYQFFGDKESILDALLQRYRADLSEMGADVAAAAAARQAAGTGEGPGLEESLGPVVDRLVFYCRRNPAFPTLLARASRHTLAGESVHRTLRDVVARILAVKQPDPQVVARMAAVLTDIVAGLLPSATADDELVLHLKAAMVGYLGQITAGD</sequence>
<dbReference type="InterPro" id="IPR050109">
    <property type="entry name" value="HTH-type_TetR-like_transc_reg"/>
</dbReference>
<dbReference type="InterPro" id="IPR041669">
    <property type="entry name" value="TetR_C_15"/>
</dbReference>
<proteinExistence type="predicted"/>
<dbReference type="EMBL" id="JAKXMK010000004">
    <property type="protein sequence ID" value="MCH6165094.1"/>
    <property type="molecule type" value="Genomic_DNA"/>
</dbReference>
<evidence type="ECO:0000259" key="3">
    <source>
        <dbReference type="PROSITE" id="PS50977"/>
    </source>
</evidence>
<comment type="caution">
    <text evidence="4">The sequence shown here is derived from an EMBL/GenBank/DDBJ whole genome shotgun (WGS) entry which is preliminary data.</text>
</comment>
<dbReference type="PROSITE" id="PS01081">
    <property type="entry name" value="HTH_TETR_1"/>
    <property type="match status" value="1"/>
</dbReference>
<evidence type="ECO:0000313" key="4">
    <source>
        <dbReference type="EMBL" id="MCH6165094.1"/>
    </source>
</evidence>
<dbReference type="SUPFAM" id="SSF46689">
    <property type="entry name" value="Homeodomain-like"/>
    <property type="match status" value="1"/>
</dbReference>
<feature type="domain" description="HTH tetR-type" evidence="3">
    <location>
        <begin position="11"/>
        <end position="71"/>
    </location>
</feature>
<dbReference type="Gene3D" id="1.10.357.10">
    <property type="entry name" value="Tetracycline Repressor, domain 2"/>
    <property type="match status" value="1"/>
</dbReference>
<dbReference type="InterPro" id="IPR001647">
    <property type="entry name" value="HTH_TetR"/>
</dbReference>
<dbReference type="PROSITE" id="PS50977">
    <property type="entry name" value="HTH_TETR_2"/>
    <property type="match status" value="1"/>
</dbReference>
<dbReference type="PRINTS" id="PR00455">
    <property type="entry name" value="HTHTETR"/>
</dbReference>